<evidence type="ECO:0000256" key="1">
    <source>
        <dbReference type="SAM" id="MobiDB-lite"/>
    </source>
</evidence>
<organism evidence="2">
    <name type="scientific">Fagus sylvatica</name>
    <name type="common">Beechnut</name>
    <dbReference type="NCBI Taxonomy" id="28930"/>
    <lineage>
        <taxon>Eukaryota</taxon>
        <taxon>Viridiplantae</taxon>
        <taxon>Streptophyta</taxon>
        <taxon>Embryophyta</taxon>
        <taxon>Tracheophyta</taxon>
        <taxon>Spermatophyta</taxon>
        <taxon>Magnoliopsida</taxon>
        <taxon>eudicotyledons</taxon>
        <taxon>Gunneridae</taxon>
        <taxon>Pentapetalae</taxon>
        <taxon>rosids</taxon>
        <taxon>fabids</taxon>
        <taxon>Fagales</taxon>
        <taxon>Fagaceae</taxon>
        <taxon>Fagus</taxon>
    </lineage>
</organism>
<evidence type="ECO:0000313" key="2">
    <source>
        <dbReference type="EMBL" id="SPD18396.1"/>
    </source>
</evidence>
<name>A0A2N9HWV3_FAGSY</name>
<gene>
    <name evidence="2" type="ORF">FSB_LOCUS46278</name>
</gene>
<accession>A0A2N9HWV3</accession>
<protein>
    <submittedName>
        <fullName evidence="2">Uncharacterized protein</fullName>
    </submittedName>
</protein>
<dbReference type="AlphaFoldDB" id="A0A2N9HWV3"/>
<sequence length="83" mass="9091">MFTRLAFTRALTGADDHAHFILPKEVERVLDHRGSTCTPPSISTGVEGRRVDSRVPCPRYKRVRGGACTSPAPPESGFDPKVQ</sequence>
<proteinExistence type="predicted"/>
<dbReference type="EMBL" id="OIVN01004620">
    <property type="protein sequence ID" value="SPD18396.1"/>
    <property type="molecule type" value="Genomic_DNA"/>
</dbReference>
<reference evidence="2" key="1">
    <citation type="submission" date="2018-02" db="EMBL/GenBank/DDBJ databases">
        <authorList>
            <person name="Cohen D.B."/>
            <person name="Kent A.D."/>
        </authorList>
    </citation>
    <scope>NUCLEOTIDE SEQUENCE</scope>
</reference>
<feature type="region of interest" description="Disordered" evidence="1">
    <location>
        <begin position="64"/>
        <end position="83"/>
    </location>
</feature>